<evidence type="ECO:0000313" key="4">
    <source>
        <dbReference type="Proteomes" id="UP000570678"/>
    </source>
</evidence>
<reference evidence="3 4" key="1">
    <citation type="submission" date="2020-04" db="EMBL/GenBank/DDBJ databases">
        <title>MicrobeNet Type strains.</title>
        <authorList>
            <person name="Nicholson A.C."/>
        </authorList>
    </citation>
    <scope>NUCLEOTIDE SEQUENCE [LARGE SCALE GENOMIC DNA]</scope>
    <source>
        <strain evidence="3 4">JCM 3332</strain>
    </source>
</reference>
<keyword evidence="4" id="KW-1185">Reference proteome</keyword>
<proteinExistence type="predicted"/>
<feature type="signal peptide" evidence="2">
    <location>
        <begin position="1"/>
        <end position="27"/>
    </location>
</feature>
<keyword evidence="2" id="KW-0732">Signal</keyword>
<evidence type="ECO:0000313" key="3">
    <source>
        <dbReference type="EMBL" id="NKY60759.1"/>
    </source>
</evidence>
<evidence type="ECO:0000256" key="2">
    <source>
        <dbReference type="SAM" id="SignalP"/>
    </source>
</evidence>
<feature type="region of interest" description="Disordered" evidence="1">
    <location>
        <begin position="27"/>
        <end position="52"/>
    </location>
</feature>
<dbReference type="Proteomes" id="UP000570678">
    <property type="component" value="Unassembled WGS sequence"/>
</dbReference>
<feature type="chain" id="PRO_5032646297" evidence="2">
    <location>
        <begin position="28"/>
        <end position="110"/>
    </location>
</feature>
<dbReference type="AlphaFoldDB" id="A0A846YUT2"/>
<protein>
    <submittedName>
        <fullName evidence="3">Uncharacterized protein</fullName>
    </submittedName>
</protein>
<evidence type="ECO:0000256" key="1">
    <source>
        <dbReference type="SAM" id="MobiDB-lite"/>
    </source>
</evidence>
<gene>
    <name evidence="3" type="ORF">HGA15_32410</name>
</gene>
<dbReference type="EMBL" id="JAAXOT010000027">
    <property type="protein sequence ID" value="NKY60759.1"/>
    <property type="molecule type" value="Genomic_DNA"/>
</dbReference>
<dbReference type="RefSeq" id="WP_062980246.1">
    <property type="nucleotide sequence ID" value="NZ_JAAXOT010000027.1"/>
</dbReference>
<accession>A0A846YUT2</accession>
<name>A0A846YUT2_9NOCA</name>
<sequence>MTSAITRLALASVAAASLVGAAAGATAQPVASPAPTPVAEGDSGTGSSALDSGSAAARTAGILVGNGDIIGIIVLLGVTPFQMLTDGVCDMATMSALPSPCSPGPAHYTR</sequence>
<comment type="caution">
    <text evidence="3">The sequence shown here is derived from an EMBL/GenBank/DDBJ whole genome shotgun (WGS) entry which is preliminary data.</text>
</comment>
<organism evidence="3 4">
    <name type="scientific">Nocardia flavorosea</name>
    <dbReference type="NCBI Taxonomy" id="53429"/>
    <lineage>
        <taxon>Bacteria</taxon>
        <taxon>Bacillati</taxon>
        <taxon>Actinomycetota</taxon>
        <taxon>Actinomycetes</taxon>
        <taxon>Mycobacteriales</taxon>
        <taxon>Nocardiaceae</taxon>
        <taxon>Nocardia</taxon>
    </lineage>
</organism>
<feature type="compositionally biased region" description="Low complexity" evidence="1">
    <location>
        <begin position="41"/>
        <end position="52"/>
    </location>
</feature>